<name>A0A371HCZ2_MUCPR</name>
<evidence type="ECO:0000313" key="3">
    <source>
        <dbReference type="Proteomes" id="UP000257109"/>
    </source>
</evidence>
<dbReference type="AlphaFoldDB" id="A0A371HCZ2"/>
<proteinExistence type="predicted"/>
<evidence type="ECO:0000313" key="2">
    <source>
        <dbReference type="EMBL" id="RDY00679.1"/>
    </source>
</evidence>
<dbReference type="EMBL" id="QJKJ01002935">
    <property type="protein sequence ID" value="RDY00679.1"/>
    <property type="molecule type" value="Genomic_DNA"/>
</dbReference>
<reference evidence="2" key="1">
    <citation type="submission" date="2018-05" db="EMBL/GenBank/DDBJ databases">
        <title>Draft genome of Mucuna pruriens seed.</title>
        <authorList>
            <person name="Nnadi N.E."/>
            <person name="Vos R."/>
            <person name="Hasami M.H."/>
            <person name="Devisetty U.K."/>
            <person name="Aguiy J.C."/>
        </authorList>
    </citation>
    <scope>NUCLEOTIDE SEQUENCE [LARGE SCALE GENOMIC DNA]</scope>
    <source>
        <strain evidence="2">JCA_2017</strain>
    </source>
</reference>
<evidence type="ECO:0000256" key="1">
    <source>
        <dbReference type="SAM" id="Coils"/>
    </source>
</evidence>
<organism evidence="2 3">
    <name type="scientific">Mucuna pruriens</name>
    <name type="common">Velvet bean</name>
    <name type="synonym">Dolichos pruriens</name>
    <dbReference type="NCBI Taxonomy" id="157652"/>
    <lineage>
        <taxon>Eukaryota</taxon>
        <taxon>Viridiplantae</taxon>
        <taxon>Streptophyta</taxon>
        <taxon>Embryophyta</taxon>
        <taxon>Tracheophyta</taxon>
        <taxon>Spermatophyta</taxon>
        <taxon>Magnoliopsida</taxon>
        <taxon>eudicotyledons</taxon>
        <taxon>Gunneridae</taxon>
        <taxon>Pentapetalae</taxon>
        <taxon>rosids</taxon>
        <taxon>fabids</taxon>
        <taxon>Fabales</taxon>
        <taxon>Fabaceae</taxon>
        <taxon>Papilionoideae</taxon>
        <taxon>50 kb inversion clade</taxon>
        <taxon>NPAAA clade</taxon>
        <taxon>indigoferoid/millettioid clade</taxon>
        <taxon>Phaseoleae</taxon>
        <taxon>Mucuna</taxon>
    </lineage>
</organism>
<feature type="coiled-coil region" evidence="1">
    <location>
        <begin position="3"/>
        <end position="34"/>
    </location>
</feature>
<accession>A0A371HCZ2</accession>
<keyword evidence="3" id="KW-1185">Reference proteome</keyword>
<dbReference type="OrthoDB" id="1723222at2759"/>
<gene>
    <name evidence="2" type="ORF">CR513_16115</name>
</gene>
<feature type="non-terminal residue" evidence="2">
    <location>
        <position position="1"/>
    </location>
</feature>
<protein>
    <submittedName>
        <fullName evidence="2">Uncharacterized protein</fullName>
    </submittedName>
</protein>
<sequence length="180" mass="20722">MAYNQAGRELKLQLQELEELRLEAYENSQIYKEKIKHFHDSRILRKEFTVGQKVLLFNSWLKLVVGKLRSRWDRPFVVTDTFPYGVVEVRDTTSNHTFKVNGHQLKPYHEGPNLSSTLGEVDIITVVEPVIPDDPPEESHVASQIGIGSLNLKPRPSQEPSWARRLCMADSRKRNCPDIS</sequence>
<keyword evidence="1" id="KW-0175">Coiled coil</keyword>
<comment type="caution">
    <text evidence="2">The sequence shown here is derived from an EMBL/GenBank/DDBJ whole genome shotgun (WGS) entry which is preliminary data.</text>
</comment>
<dbReference type="Proteomes" id="UP000257109">
    <property type="component" value="Unassembled WGS sequence"/>
</dbReference>